<evidence type="ECO:0000259" key="7">
    <source>
        <dbReference type="Pfam" id="PF01266"/>
    </source>
</evidence>
<dbReference type="InterPro" id="IPR038299">
    <property type="entry name" value="DAO_C_sf"/>
</dbReference>
<organism evidence="9 10">
    <name type="scientific">Candidatus Solincola sediminis</name>
    <dbReference type="NCBI Taxonomy" id="1797199"/>
    <lineage>
        <taxon>Bacteria</taxon>
        <taxon>Bacillati</taxon>
        <taxon>Actinomycetota</taxon>
        <taxon>Candidatus Geothermincolia</taxon>
        <taxon>Candidatus Geothermincolales</taxon>
        <taxon>Candidatus Geothermincolaceae</taxon>
        <taxon>Candidatus Solincola</taxon>
    </lineage>
</organism>
<sequence>MFSSQQRTDSIREAQGKVFDVLIIGGGITGACAARDAARRGLSTAIIEKNDWAFGTSSRSSKLVHGGLRYLELYDFKLVFEACRERRRLLMNAPHVVWPQSFIFPVYKGDKNGLFMIDLGLWLYDSLALFRNVQPHQFHGAKRILWVEPGLDRSRLKGGGQFYDCSTDDARLTLSHVQSAASEGACCLSYTGIADFLDKAGMVCGARVVDELSGAEFDIEARIVLNCTGPWTDAVCRLDDPDALPKLRPTKGAHIVVPWESLKAYNAMPIISPADARMLFIIPWHDYVLIGTTDTDYDGDYDTIHASTEDVDYILEAADRAMPDARLDTSDVISTYAGLRPLVVEEVSKDVKESKVSREHSIYESHSGLISIAGGKLTTARSMAEELVDLGVKRLEERFGMRPSSRCSTKDAPVQGADGHDFSKRLERMAGKIRLDGDTIMKLQLLGTGALSVLDIIHDDPSSQRRLGKEIPYIEAEVTHAAREEMVVNLSDFMVRRSLIFYEDREQGLGCMDRVAAILAKELKWDKAEKARQLKDYRGVVALSRAYKT</sequence>
<evidence type="ECO:0000256" key="2">
    <source>
        <dbReference type="ARBA" id="ARBA00007330"/>
    </source>
</evidence>
<feature type="domain" description="Alpha-glycerophosphate oxidase C-terminal" evidence="8">
    <location>
        <begin position="407"/>
        <end position="530"/>
    </location>
</feature>
<dbReference type="STRING" id="1797197.A2Y75_09395"/>
<dbReference type="GO" id="GO:0046168">
    <property type="term" value="P:glycerol-3-phosphate catabolic process"/>
    <property type="evidence" value="ECO:0007669"/>
    <property type="project" value="TreeGrafter"/>
</dbReference>
<dbReference type="SUPFAM" id="SSF51905">
    <property type="entry name" value="FAD/NAD(P)-binding domain"/>
    <property type="match status" value="1"/>
</dbReference>
<dbReference type="GO" id="GO:0006071">
    <property type="term" value="P:glycerol metabolic process"/>
    <property type="evidence" value="ECO:0007669"/>
    <property type="project" value="UniProtKB-KW"/>
</dbReference>
<keyword evidence="3" id="KW-0285">Flavoprotein</keyword>
<dbReference type="GO" id="GO:0004368">
    <property type="term" value="F:glycerol-3-phosphate dehydrogenase (quinone) activity"/>
    <property type="evidence" value="ECO:0007669"/>
    <property type="project" value="InterPro"/>
</dbReference>
<evidence type="ECO:0000256" key="1">
    <source>
        <dbReference type="ARBA" id="ARBA00001974"/>
    </source>
</evidence>
<dbReference type="PANTHER" id="PTHR11985">
    <property type="entry name" value="GLYCEROL-3-PHOSPHATE DEHYDROGENASE"/>
    <property type="match status" value="1"/>
</dbReference>
<keyword evidence="5" id="KW-0274">FAD</keyword>
<dbReference type="Proteomes" id="UP000177876">
    <property type="component" value="Unassembled WGS sequence"/>
</dbReference>
<evidence type="ECO:0000256" key="5">
    <source>
        <dbReference type="ARBA" id="ARBA00022827"/>
    </source>
</evidence>
<evidence type="ECO:0000256" key="6">
    <source>
        <dbReference type="ARBA" id="ARBA00023002"/>
    </source>
</evidence>
<dbReference type="PANTHER" id="PTHR11985:SF35">
    <property type="entry name" value="ANAEROBIC GLYCEROL-3-PHOSPHATE DEHYDROGENASE SUBUNIT A"/>
    <property type="match status" value="1"/>
</dbReference>
<dbReference type="PROSITE" id="PS51257">
    <property type="entry name" value="PROKAR_LIPOPROTEIN"/>
    <property type="match status" value="1"/>
</dbReference>
<comment type="similarity">
    <text evidence="2">Belongs to the FAD-dependent glycerol-3-phosphate dehydrogenase family.</text>
</comment>
<dbReference type="InterPro" id="IPR006076">
    <property type="entry name" value="FAD-dep_OxRdtase"/>
</dbReference>
<dbReference type="Pfam" id="PF16901">
    <property type="entry name" value="DAO_C"/>
    <property type="match status" value="1"/>
</dbReference>
<name>A0A1F2WF96_9ACTN</name>
<proteinExistence type="inferred from homology"/>
<dbReference type="InterPro" id="IPR000447">
    <property type="entry name" value="G3P_DH_FAD-dep"/>
</dbReference>
<dbReference type="Gene3D" id="1.10.8.870">
    <property type="entry name" value="Alpha-glycerophosphate oxidase, cap domain"/>
    <property type="match status" value="1"/>
</dbReference>
<evidence type="ECO:0008006" key="11">
    <source>
        <dbReference type="Google" id="ProtNLM"/>
    </source>
</evidence>
<dbReference type="Gene3D" id="3.30.9.10">
    <property type="entry name" value="D-Amino Acid Oxidase, subunit A, domain 2"/>
    <property type="match status" value="1"/>
</dbReference>
<protein>
    <recommendedName>
        <fullName evidence="11">Glycerol-3-phosphate dehydrogenase</fullName>
    </recommendedName>
</protein>
<dbReference type="Gene3D" id="3.50.50.60">
    <property type="entry name" value="FAD/NAD(P)-binding domain"/>
    <property type="match status" value="1"/>
</dbReference>
<gene>
    <name evidence="9" type="ORF">A2Y75_09395</name>
</gene>
<comment type="cofactor">
    <cofactor evidence="1">
        <name>FAD</name>
        <dbReference type="ChEBI" id="CHEBI:57692"/>
    </cofactor>
</comment>
<evidence type="ECO:0000313" key="10">
    <source>
        <dbReference type="Proteomes" id="UP000177876"/>
    </source>
</evidence>
<dbReference type="EMBL" id="MELK01000053">
    <property type="protein sequence ID" value="OFW55520.1"/>
    <property type="molecule type" value="Genomic_DNA"/>
</dbReference>
<keyword evidence="6" id="KW-0560">Oxidoreductase</keyword>
<evidence type="ECO:0000259" key="8">
    <source>
        <dbReference type="Pfam" id="PF16901"/>
    </source>
</evidence>
<evidence type="ECO:0000256" key="3">
    <source>
        <dbReference type="ARBA" id="ARBA00022630"/>
    </source>
</evidence>
<keyword evidence="4" id="KW-0319">Glycerol metabolism</keyword>
<evidence type="ECO:0000313" key="9">
    <source>
        <dbReference type="EMBL" id="OFW55520.1"/>
    </source>
</evidence>
<dbReference type="Pfam" id="PF01266">
    <property type="entry name" value="DAO"/>
    <property type="match status" value="1"/>
</dbReference>
<dbReference type="PRINTS" id="PR01001">
    <property type="entry name" value="FADG3PDH"/>
</dbReference>
<dbReference type="AlphaFoldDB" id="A0A1F2WF96"/>
<accession>A0A1F2WF96</accession>
<dbReference type="InterPro" id="IPR036188">
    <property type="entry name" value="FAD/NAD-bd_sf"/>
</dbReference>
<comment type="caution">
    <text evidence="9">The sequence shown here is derived from an EMBL/GenBank/DDBJ whole genome shotgun (WGS) entry which is preliminary data.</text>
</comment>
<dbReference type="InterPro" id="IPR031656">
    <property type="entry name" value="DAO_C"/>
</dbReference>
<feature type="domain" description="FAD dependent oxidoreductase" evidence="7">
    <location>
        <begin position="20"/>
        <end position="380"/>
    </location>
</feature>
<reference evidence="9 10" key="1">
    <citation type="journal article" date="2016" name="Nat. Commun.">
        <title>Thousands of microbial genomes shed light on interconnected biogeochemical processes in an aquifer system.</title>
        <authorList>
            <person name="Anantharaman K."/>
            <person name="Brown C.T."/>
            <person name="Hug L.A."/>
            <person name="Sharon I."/>
            <person name="Castelle C.J."/>
            <person name="Probst A.J."/>
            <person name="Thomas B.C."/>
            <person name="Singh A."/>
            <person name="Wilkins M.J."/>
            <person name="Karaoz U."/>
            <person name="Brodie E.L."/>
            <person name="Williams K.H."/>
            <person name="Hubbard S.S."/>
            <person name="Banfield J.F."/>
        </authorList>
    </citation>
    <scope>NUCLEOTIDE SEQUENCE [LARGE SCALE GENOMIC DNA]</scope>
</reference>
<evidence type="ECO:0000256" key="4">
    <source>
        <dbReference type="ARBA" id="ARBA00022798"/>
    </source>
</evidence>